<proteinExistence type="predicted"/>
<dbReference type="AlphaFoldDB" id="A0A9W8NPD9"/>
<feature type="region of interest" description="Disordered" evidence="1">
    <location>
        <begin position="695"/>
        <end position="748"/>
    </location>
</feature>
<evidence type="ECO:0000313" key="2">
    <source>
        <dbReference type="EMBL" id="KAJ3580242.1"/>
    </source>
</evidence>
<feature type="compositionally biased region" description="Polar residues" evidence="1">
    <location>
        <begin position="624"/>
        <end position="633"/>
    </location>
</feature>
<organism evidence="2 3">
    <name type="scientific">Xylaria arbuscula</name>
    <dbReference type="NCBI Taxonomy" id="114810"/>
    <lineage>
        <taxon>Eukaryota</taxon>
        <taxon>Fungi</taxon>
        <taxon>Dikarya</taxon>
        <taxon>Ascomycota</taxon>
        <taxon>Pezizomycotina</taxon>
        <taxon>Sordariomycetes</taxon>
        <taxon>Xylariomycetidae</taxon>
        <taxon>Xylariales</taxon>
        <taxon>Xylariaceae</taxon>
        <taxon>Xylaria</taxon>
    </lineage>
</organism>
<evidence type="ECO:0008006" key="4">
    <source>
        <dbReference type="Google" id="ProtNLM"/>
    </source>
</evidence>
<feature type="compositionally biased region" description="Low complexity" evidence="1">
    <location>
        <begin position="696"/>
        <end position="708"/>
    </location>
</feature>
<feature type="region of interest" description="Disordered" evidence="1">
    <location>
        <begin position="655"/>
        <end position="681"/>
    </location>
</feature>
<comment type="caution">
    <text evidence="2">The sequence shown here is derived from an EMBL/GenBank/DDBJ whole genome shotgun (WGS) entry which is preliminary data.</text>
</comment>
<feature type="compositionally biased region" description="Basic and acidic residues" evidence="1">
    <location>
        <begin position="37"/>
        <end position="48"/>
    </location>
</feature>
<feature type="compositionally biased region" description="Polar residues" evidence="1">
    <location>
        <begin position="709"/>
        <end position="718"/>
    </location>
</feature>
<feature type="compositionally biased region" description="Polar residues" evidence="1">
    <location>
        <begin position="585"/>
        <end position="601"/>
    </location>
</feature>
<evidence type="ECO:0000313" key="3">
    <source>
        <dbReference type="Proteomes" id="UP001148614"/>
    </source>
</evidence>
<reference evidence="2" key="1">
    <citation type="submission" date="2022-07" db="EMBL/GenBank/DDBJ databases">
        <title>Genome Sequence of Xylaria arbuscula.</title>
        <authorList>
            <person name="Buettner E."/>
        </authorList>
    </citation>
    <scope>NUCLEOTIDE SEQUENCE</scope>
    <source>
        <strain evidence="2">VT107</strain>
    </source>
</reference>
<dbReference type="Proteomes" id="UP001148614">
    <property type="component" value="Unassembled WGS sequence"/>
</dbReference>
<feature type="compositionally biased region" description="Low complexity" evidence="1">
    <location>
        <begin position="1008"/>
        <end position="1020"/>
    </location>
</feature>
<name>A0A9W8NPD9_9PEZI</name>
<feature type="region of interest" description="Disordered" evidence="1">
    <location>
        <begin position="79"/>
        <end position="119"/>
    </location>
</feature>
<dbReference type="VEuPathDB" id="FungiDB:F4678DRAFT_448090"/>
<feature type="region of interest" description="Disordered" evidence="1">
    <location>
        <begin position="1006"/>
        <end position="1037"/>
    </location>
</feature>
<feature type="region of interest" description="Disordered" evidence="1">
    <location>
        <begin position="805"/>
        <end position="834"/>
    </location>
</feature>
<protein>
    <recommendedName>
        <fullName evidence="4">Pt repeat family protein</fullName>
    </recommendedName>
</protein>
<sequence length="1037" mass="114545">MHRQEVTSGLTGYLPVSAPTTYAYRALHYRPVANEQTEDHRKKEETGEVGHPTKSGMFSGFPAKFKSLVSDMKGFKKDFQRHRRRAKSEEVRPKQPLPSPTELTASTTDDDISVSETRSLFRDSPQVRSLSIRVTVKFAEPLNYTHSQDYEASTSLQPTEELCEALIRRVDHCSKELITRKDSSALDRTGIDGLAKPLRYEIQVQMLRNEIRTGTEAWASRTLRSYQKQSLSTEAARDVILSTHYMVGLFLRHHDEAFVWKDGPVRAEPVQLEKTFPYQPGRVQPLTSIPRSLFIEKQQEFESIPGYTVQFSITSRNHHRTPSNWHETVEVNSRQLSPLTLVSAENLFLDACYAADGVFRSERKGFREMQKSCATHSKCQHCQPHDGDGIEILLSVKNNLGPTFDNLERTIWTRVNLFWKDRGTDCAAFVEKTKAAIEQVCIETDNSISRLNDFEFYIVELRGRGWTLDEPLAFKLSSQTCLCQTTVEALLDRLQTGVSDILRGNALSVRMTARKRAREQKKSGKAKAYVIDKLKQRIERDIEMVCKDTCSIVNRDVETRHTRAASAPSALDDSSTRAILESRRLSNFTSTSNRPTTNGGDSSVDKQDLTTGELFEAPELPGASPSTPQNQWAKVSRDPATGVRIFPLMPGRHAPIEMVTSSSPDSATHHHHQLSQQSTADTSFDLSMSYARSHTRATQTSASSISTIDQYPTGTSLASHKDERTRPRTTGSISIVPRTPDLELGGSPSIRSSVLMTPNLHELASNDVGTVVPRPPSSGIMDAEIDGPRKVNSFLRKLYAHRTASSPASLLGSRDGSVVSSTSGAGAPLKEIDPDVIGDDDASSLVAEVSSSKNHSQVPKIVKSISDLTPIEPIREQDTPTEEASQLTVRPSPETALDGDFLSQSKPEFDFSSPLTITPPEDSVASMDEALPPPVVRCDISTVNLTTQEEIPDPSDDDIDDVIADSTSVKRPGFPQHRKSFGSAGYLGSFSKDQRFFGVGLRGALVGSAPSSPSSRPYSRLGFSDGEHGPGQPETVN</sequence>
<dbReference type="EMBL" id="JANPWZ010000020">
    <property type="protein sequence ID" value="KAJ3580242.1"/>
    <property type="molecule type" value="Genomic_DNA"/>
</dbReference>
<feature type="region of interest" description="Disordered" evidence="1">
    <location>
        <begin position="31"/>
        <end position="56"/>
    </location>
</feature>
<accession>A0A9W8NPD9</accession>
<feature type="compositionally biased region" description="Low complexity" evidence="1">
    <location>
        <begin position="816"/>
        <end position="827"/>
    </location>
</feature>
<keyword evidence="3" id="KW-1185">Reference proteome</keyword>
<feature type="region of interest" description="Disordered" evidence="1">
    <location>
        <begin position="875"/>
        <end position="897"/>
    </location>
</feature>
<gene>
    <name evidence="2" type="ORF">NPX13_g322</name>
</gene>
<evidence type="ECO:0000256" key="1">
    <source>
        <dbReference type="SAM" id="MobiDB-lite"/>
    </source>
</evidence>
<feature type="region of interest" description="Disordered" evidence="1">
    <location>
        <begin position="584"/>
        <end position="637"/>
    </location>
</feature>